<dbReference type="Proteomes" id="UP000293912">
    <property type="component" value="Chromosome"/>
</dbReference>
<sequence>MRKGVDGYGQAHAKIATSSGKTHNLTTVLLRTSSPTDATDPMKLHADKPDQLSVTAHGDGWIAVNGERYSSSVVLLASGTVRPWGVARLDELTAEHFSELIGGDGPPPELVLLGSGTRLRFVAPALLRPLIEQRIGVETMDTPAACRTFNILAGEGRRVVAALLIEA</sequence>
<dbReference type="Gene3D" id="3.40.1230.10">
    <property type="entry name" value="MTH938-like"/>
    <property type="match status" value="2"/>
</dbReference>
<name>A0A4P6WVS6_HYDPS</name>
<dbReference type="PANTHER" id="PTHR21192:SF2">
    <property type="entry name" value="NADH DEHYDROGENASE [UBIQUINONE] 1 ALPHA SUBCOMPLEX ASSEMBLY FACTOR 3"/>
    <property type="match status" value="1"/>
</dbReference>
<evidence type="ECO:0008006" key="3">
    <source>
        <dbReference type="Google" id="ProtNLM"/>
    </source>
</evidence>
<evidence type="ECO:0000313" key="2">
    <source>
        <dbReference type="Proteomes" id="UP000293912"/>
    </source>
</evidence>
<dbReference type="PANTHER" id="PTHR21192">
    <property type="entry name" value="NUCLEAR PROTEIN E3-3"/>
    <property type="match status" value="1"/>
</dbReference>
<dbReference type="SUPFAM" id="SSF64076">
    <property type="entry name" value="MTH938-like"/>
    <property type="match status" value="1"/>
</dbReference>
<dbReference type="InterPro" id="IPR007523">
    <property type="entry name" value="NDUFAF3/AAMDC"/>
</dbReference>
<dbReference type="EMBL" id="CP037867">
    <property type="protein sequence ID" value="QBM28012.1"/>
    <property type="molecule type" value="Genomic_DNA"/>
</dbReference>
<gene>
    <name evidence="1" type="ORF">HPF_09965</name>
</gene>
<dbReference type="Pfam" id="PF04430">
    <property type="entry name" value="DUF498"/>
    <property type="match status" value="1"/>
</dbReference>
<dbReference type="AlphaFoldDB" id="A0A4P6WVS6"/>
<proteinExistence type="predicted"/>
<reference evidence="1 2" key="1">
    <citation type="submission" date="2019-03" db="EMBL/GenBank/DDBJ databases">
        <authorList>
            <person name="Sebastian G."/>
            <person name="Baumann P."/>
            <person name="Ruckert C."/>
            <person name="Kalinowski J."/>
            <person name="Nebel B."/>
            <person name="Takors R."/>
            <person name="Blombach B."/>
        </authorList>
    </citation>
    <scope>NUCLEOTIDE SEQUENCE [LARGE SCALE GENOMIC DNA]</scope>
    <source>
        <strain evidence="1 2">DSM 1084</strain>
    </source>
</reference>
<organism evidence="1 2">
    <name type="scientific">Hydrogenophaga pseudoflava</name>
    <name type="common">Pseudomonas carboxydoflava</name>
    <dbReference type="NCBI Taxonomy" id="47421"/>
    <lineage>
        <taxon>Bacteria</taxon>
        <taxon>Pseudomonadati</taxon>
        <taxon>Pseudomonadota</taxon>
        <taxon>Betaproteobacteria</taxon>
        <taxon>Burkholderiales</taxon>
        <taxon>Comamonadaceae</taxon>
        <taxon>Hydrogenophaga</taxon>
    </lineage>
</organism>
<evidence type="ECO:0000313" key="1">
    <source>
        <dbReference type="EMBL" id="QBM28012.1"/>
    </source>
</evidence>
<accession>A0A4P6WVS6</accession>
<protein>
    <recommendedName>
        <fullName evidence="3">NADH dehydrogenase [ubiquinone] 1 alpha subcomplex assembly factor 3</fullName>
    </recommendedName>
</protein>
<dbReference type="InterPro" id="IPR036748">
    <property type="entry name" value="MTH938-like_sf"/>
</dbReference>
<dbReference type="CDD" id="cd05560">
    <property type="entry name" value="Xcc1710_like"/>
    <property type="match status" value="1"/>
</dbReference>
<keyword evidence="2" id="KW-1185">Reference proteome</keyword>
<dbReference type="KEGG" id="hpse:HPF_09965"/>